<evidence type="ECO:0000313" key="2">
    <source>
        <dbReference type="Proteomes" id="UP001060085"/>
    </source>
</evidence>
<gene>
    <name evidence="1" type="ORF">M9H77_34165</name>
</gene>
<dbReference type="EMBL" id="CM044708">
    <property type="protein sequence ID" value="KAI5648160.1"/>
    <property type="molecule type" value="Genomic_DNA"/>
</dbReference>
<comment type="caution">
    <text evidence="1">The sequence shown here is derived from an EMBL/GenBank/DDBJ whole genome shotgun (WGS) entry which is preliminary data.</text>
</comment>
<organism evidence="1 2">
    <name type="scientific">Catharanthus roseus</name>
    <name type="common">Madagascar periwinkle</name>
    <name type="synonym">Vinca rosea</name>
    <dbReference type="NCBI Taxonomy" id="4058"/>
    <lineage>
        <taxon>Eukaryota</taxon>
        <taxon>Viridiplantae</taxon>
        <taxon>Streptophyta</taxon>
        <taxon>Embryophyta</taxon>
        <taxon>Tracheophyta</taxon>
        <taxon>Spermatophyta</taxon>
        <taxon>Magnoliopsida</taxon>
        <taxon>eudicotyledons</taxon>
        <taxon>Gunneridae</taxon>
        <taxon>Pentapetalae</taxon>
        <taxon>asterids</taxon>
        <taxon>lamiids</taxon>
        <taxon>Gentianales</taxon>
        <taxon>Apocynaceae</taxon>
        <taxon>Rauvolfioideae</taxon>
        <taxon>Vinceae</taxon>
        <taxon>Catharanthinae</taxon>
        <taxon>Catharanthus</taxon>
    </lineage>
</organism>
<evidence type="ECO:0000313" key="1">
    <source>
        <dbReference type="EMBL" id="KAI5648160.1"/>
    </source>
</evidence>
<proteinExistence type="predicted"/>
<reference evidence="2" key="1">
    <citation type="journal article" date="2023" name="Nat. Plants">
        <title>Single-cell RNA sequencing provides a high-resolution roadmap for understanding the multicellular compartmentation of specialized metabolism.</title>
        <authorList>
            <person name="Sun S."/>
            <person name="Shen X."/>
            <person name="Li Y."/>
            <person name="Li Y."/>
            <person name="Wang S."/>
            <person name="Li R."/>
            <person name="Zhang H."/>
            <person name="Shen G."/>
            <person name="Guo B."/>
            <person name="Wei J."/>
            <person name="Xu J."/>
            <person name="St-Pierre B."/>
            <person name="Chen S."/>
            <person name="Sun C."/>
        </authorList>
    </citation>
    <scope>NUCLEOTIDE SEQUENCE [LARGE SCALE GENOMIC DNA]</scope>
</reference>
<sequence>MVAEETWSDNEISSEDEEQEEVEPQEIEKNEVLCLMALEERHYSKAKEVEGNEKDECRKASKSIVEENGTLKEEVEKLTNDLAKFTKENATLDLMLGNQRLYG</sequence>
<dbReference type="Proteomes" id="UP001060085">
    <property type="component" value="Linkage Group LG08"/>
</dbReference>
<accession>A0ACB9ZP05</accession>
<keyword evidence="2" id="KW-1185">Reference proteome</keyword>
<name>A0ACB9ZP05_CATRO</name>
<protein>
    <submittedName>
        <fullName evidence="1">Uncharacterized protein</fullName>
    </submittedName>
</protein>